<evidence type="ECO:0000313" key="3">
    <source>
        <dbReference type="Proteomes" id="UP001341820"/>
    </source>
</evidence>
<feature type="transmembrane region" description="Helical" evidence="1">
    <location>
        <begin position="91"/>
        <end position="110"/>
    </location>
</feature>
<gene>
    <name evidence="2" type="ORF">P5F74_19400</name>
</gene>
<name>A0ABU6NRR5_9BACI</name>
<comment type="caution">
    <text evidence="2">The sequence shown here is derived from an EMBL/GenBank/DDBJ whole genome shotgun (WGS) entry which is preliminary data.</text>
</comment>
<reference evidence="2 3" key="1">
    <citation type="submission" date="2023-03" db="EMBL/GenBank/DDBJ databases">
        <title>Bacillus Genome Sequencing.</title>
        <authorList>
            <person name="Dunlap C."/>
        </authorList>
    </citation>
    <scope>NUCLEOTIDE SEQUENCE [LARGE SCALE GENOMIC DNA]</scope>
    <source>
        <strain evidence="2 3">B-4107</strain>
    </source>
</reference>
<proteinExistence type="predicted"/>
<organism evidence="2 3">
    <name type="scientific">Shouchella miscanthi</name>
    <dbReference type="NCBI Taxonomy" id="2598861"/>
    <lineage>
        <taxon>Bacteria</taxon>
        <taxon>Bacillati</taxon>
        <taxon>Bacillota</taxon>
        <taxon>Bacilli</taxon>
        <taxon>Bacillales</taxon>
        <taxon>Bacillaceae</taxon>
        <taxon>Shouchella</taxon>
    </lineage>
</organism>
<dbReference type="EMBL" id="JAROAS010000063">
    <property type="protein sequence ID" value="MED4130279.1"/>
    <property type="molecule type" value="Genomic_DNA"/>
</dbReference>
<dbReference type="RefSeq" id="WP_328238894.1">
    <property type="nucleotide sequence ID" value="NZ_JAROAS010000063.1"/>
</dbReference>
<keyword evidence="1" id="KW-0812">Transmembrane</keyword>
<keyword evidence="3" id="KW-1185">Reference proteome</keyword>
<feature type="transmembrane region" description="Helical" evidence="1">
    <location>
        <begin position="50"/>
        <end position="70"/>
    </location>
</feature>
<accession>A0ABU6NRR5</accession>
<evidence type="ECO:0000256" key="1">
    <source>
        <dbReference type="SAM" id="Phobius"/>
    </source>
</evidence>
<evidence type="ECO:0000313" key="2">
    <source>
        <dbReference type="EMBL" id="MED4130279.1"/>
    </source>
</evidence>
<feature type="transmembrane region" description="Helical" evidence="1">
    <location>
        <begin position="122"/>
        <end position="142"/>
    </location>
</feature>
<protein>
    <submittedName>
        <fullName evidence="2">DUF3278 domain-containing protein</fullName>
    </submittedName>
</protein>
<feature type="transmembrane region" description="Helical" evidence="1">
    <location>
        <begin position="20"/>
        <end position="44"/>
    </location>
</feature>
<sequence>MIKTWIRFLLPSDEYKEQKIVYYMAESFVLLFLSSIVLLALSRFTQLDMSISTLALIGVGSIYITVRYSLSGIEYTNLSSKKEFKKERKTALVQSLIFGGIFTVLSSIFINLPTNSTDWLSMVAQFLLVSFLMYLLTFLSLVRSYKKNKDLMDDE</sequence>
<dbReference type="Proteomes" id="UP001341820">
    <property type="component" value="Unassembled WGS sequence"/>
</dbReference>
<keyword evidence="1" id="KW-1133">Transmembrane helix</keyword>
<keyword evidence="1" id="KW-0472">Membrane</keyword>